<feature type="region of interest" description="Disordered" evidence="1">
    <location>
        <begin position="246"/>
        <end position="269"/>
    </location>
</feature>
<feature type="compositionally biased region" description="Acidic residues" evidence="1">
    <location>
        <begin position="250"/>
        <end position="268"/>
    </location>
</feature>
<name>A0A699J5R1_TANCI</name>
<evidence type="ECO:0000256" key="2">
    <source>
        <dbReference type="SAM" id="Phobius"/>
    </source>
</evidence>
<reference evidence="3" key="1">
    <citation type="journal article" date="2019" name="Sci. Rep.">
        <title>Draft genome of Tanacetum cinerariifolium, the natural source of mosquito coil.</title>
        <authorList>
            <person name="Yamashiro T."/>
            <person name="Shiraishi A."/>
            <person name="Satake H."/>
            <person name="Nakayama K."/>
        </authorList>
    </citation>
    <scope>NUCLEOTIDE SEQUENCE</scope>
</reference>
<feature type="non-terminal residue" evidence="3">
    <location>
        <position position="1"/>
    </location>
</feature>
<proteinExistence type="predicted"/>
<organism evidence="3">
    <name type="scientific">Tanacetum cinerariifolium</name>
    <name type="common">Dalmatian daisy</name>
    <name type="synonym">Chrysanthemum cinerariifolium</name>
    <dbReference type="NCBI Taxonomy" id="118510"/>
    <lineage>
        <taxon>Eukaryota</taxon>
        <taxon>Viridiplantae</taxon>
        <taxon>Streptophyta</taxon>
        <taxon>Embryophyta</taxon>
        <taxon>Tracheophyta</taxon>
        <taxon>Spermatophyta</taxon>
        <taxon>Magnoliopsida</taxon>
        <taxon>eudicotyledons</taxon>
        <taxon>Gunneridae</taxon>
        <taxon>Pentapetalae</taxon>
        <taxon>asterids</taxon>
        <taxon>campanulids</taxon>
        <taxon>Asterales</taxon>
        <taxon>Asteraceae</taxon>
        <taxon>Asteroideae</taxon>
        <taxon>Anthemideae</taxon>
        <taxon>Anthemidinae</taxon>
        <taxon>Tanacetum</taxon>
    </lineage>
</organism>
<comment type="caution">
    <text evidence="3">The sequence shown here is derived from an EMBL/GenBank/DDBJ whole genome shotgun (WGS) entry which is preliminary data.</text>
</comment>
<protein>
    <submittedName>
        <fullName evidence="3">F-box domain, leucine-rich repeat domain, L domain-like protein</fullName>
    </submittedName>
</protein>
<accession>A0A699J5R1</accession>
<feature type="transmembrane region" description="Helical" evidence="2">
    <location>
        <begin position="362"/>
        <end position="381"/>
    </location>
</feature>
<dbReference type="AlphaFoldDB" id="A0A699J5R1"/>
<keyword evidence="2" id="KW-1133">Transmembrane helix</keyword>
<dbReference type="EMBL" id="BKCJ010375276">
    <property type="protein sequence ID" value="GFA14120.1"/>
    <property type="molecule type" value="Genomic_DNA"/>
</dbReference>
<keyword evidence="2" id="KW-0812">Transmembrane</keyword>
<gene>
    <name evidence="3" type="ORF">Tci_586092</name>
</gene>
<evidence type="ECO:0000256" key="1">
    <source>
        <dbReference type="SAM" id="MobiDB-lite"/>
    </source>
</evidence>
<evidence type="ECO:0000313" key="3">
    <source>
        <dbReference type="EMBL" id="GFA14120.1"/>
    </source>
</evidence>
<sequence>MLHGPTAVTVAGRSSPPHYVPTGCGGCFANRGKGKRKPNLGGRTADRLNTSDKTRNLSLKKSRIQKAPSRSGLRDPRRIQQHLQKAYNTNKAAFKAHHWVIDPTTVTYNVEKNRTLWRKSEISIFSFEMIPGTLPEPLKIGKTGQRARSYLDRDPEAELSHSGVPVAHDTFFVAYTVNGEFLLDEDRQEMRRLEATGTYTDDEINRLARGGKQRGHILGVGIVLPTRATASPNMFSQFESGGAIGSGVCGDDEESADDQDDEDEDGDGDSCVLKKMQTILRRHVAGTIPGDMSLGNMCHRGTNYLTEKYVGPTISLEIVAGEGCGHVVGGVAAVGRGHSGMVGGDVLTLAGAGGRGRGGGGGVAQVILLLVILIGGLTRRLTKILGMVRF</sequence>
<keyword evidence="2" id="KW-0472">Membrane</keyword>